<dbReference type="GO" id="GO:0016020">
    <property type="term" value="C:membrane"/>
    <property type="evidence" value="ECO:0007669"/>
    <property type="project" value="UniProtKB-SubCell"/>
</dbReference>
<keyword evidence="4 7" id="KW-1133">Transmembrane helix</keyword>
<gene>
    <name evidence="8" type="ordered locus">Xaut_4899</name>
</gene>
<accession>A7IQ10</accession>
<feature type="region of interest" description="Disordered" evidence="6">
    <location>
        <begin position="38"/>
        <end position="59"/>
    </location>
</feature>
<dbReference type="AlphaFoldDB" id="A7IQ10"/>
<keyword evidence="3 7" id="KW-0812">Transmembrane</keyword>
<evidence type="ECO:0000256" key="7">
    <source>
        <dbReference type="SAM" id="Phobius"/>
    </source>
</evidence>
<evidence type="ECO:0000313" key="9">
    <source>
        <dbReference type="Proteomes" id="UP000002417"/>
    </source>
</evidence>
<evidence type="ECO:0000256" key="1">
    <source>
        <dbReference type="ARBA" id="ARBA00004141"/>
    </source>
</evidence>
<evidence type="ECO:0000256" key="3">
    <source>
        <dbReference type="ARBA" id="ARBA00022692"/>
    </source>
</evidence>
<name>A7IQ10_XANP2</name>
<protein>
    <submittedName>
        <fullName evidence="8">Permease-like protein</fullName>
    </submittedName>
</protein>
<dbReference type="InterPro" id="IPR002549">
    <property type="entry name" value="AI-2E-like"/>
</dbReference>
<evidence type="ECO:0000256" key="2">
    <source>
        <dbReference type="ARBA" id="ARBA00009773"/>
    </source>
</evidence>
<dbReference type="eggNOG" id="COG0628">
    <property type="taxonomic scope" value="Bacteria"/>
</dbReference>
<sequence>MVATPGVEEIGEEDVARVLALPAERLLIPELPTLKRMRRLNEGHRPTTGPRPGDANYMVERSGHGAASTYAFRFGKRNLFKIGHAEDVQGRLAAVNQHGPVEVLNEQCSVYLTHRWPTSVDAYDMEQRLLKHMEARPGGFERVQCSEGDLSSAWASALISDYLTGAILLAVGVLVISTIDNFLRPALVGRGRRLPDYVVLISTVGGLSLIGMNGFVIGPLIAALFVADWSPFTEEQLHS</sequence>
<evidence type="ECO:0000313" key="8">
    <source>
        <dbReference type="EMBL" id="ABS70106.1"/>
    </source>
</evidence>
<feature type="transmembrane region" description="Helical" evidence="7">
    <location>
        <begin position="153"/>
        <end position="176"/>
    </location>
</feature>
<feature type="transmembrane region" description="Helical" evidence="7">
    <location>
        <begin position="197"/>
        <end position="227"/>
    </location>
</feature>
<reference evidence="8 9" key="1">
    <citation type="submission" date="2007-07" db="EMBL/GenBank/DDBJ databases">
        <title>Complete sequence of plasmid pXAUT01 of Xanthobacter autotrophicus Py2.</title>
        <authorList>
            <consortium name="US DOE Joint Genome Institute"/>
            <person name="Copeland A."/>
            <person name="Lucas S."/>
            <person name="Lapidus A."/>
            <person name="Barry K."/>
            <person name="Glavina del Rio T."/>
            <person name="Hammon N."/>
            <person name="Israni S."/>
            <person name="Dalin E."/>
            <person name="Tice H."/>
            <person name="Pitluck S."/>
            <person name="Sims D."/>
            <person name="Brettin T."/>
            <person name="Bruce D."/>
            <person name="Detter J.C."/>
            <person name="Han C."/>
            <person name="Tapia R."/>
            <person name="Brainard J."/>
            <person name="Schmutz J."/>
            <person name="Larimer F."/>
            <person name="Land M."/>
            <person name="Hauser L."/>
            <person name="Kyrpides N."/>
            <person name="Kim E."/>
            <person name="Ensigns S.A."/>
            <person name="Richardson P."/>
        </authorList>
    </citation>
    <scope>NUCLEOTIDE SEQUENCE [LARGE SCALE GENOMIC DNA]</scope>
    <source>
        <strain evidence="9">ATCC BAA-1158 / Py2</strain>
        <plasmid evidence="9">Plasmid pXAUT01</plasmid>
    </source>
</reference>
<keyword evidence="9" id="KW-1185">Reference proteome</keyword>
<geneLocation type="plasmid" evidence="8 9">
    <name>pXAUT01</name>
</geneLocation>
<dbReference type="Pfam" id="PF01594">
    <property type="entry name" value="AI-2E_transport"/>
    <property type="match status" value="1"/>
</dbReference>
<dbReference type="HOGENOM" id="CLU_1160735_0_0_5"/>
<evidence type="ECO:0000256" key="4">
    <source>
        <dbReference type="ARBA" id="ARBA00022989"/>
    </source>
</evidence>
<comment type="subcellular location">
    <subcellularLocation>
        <location evidence="1">Membrane</location>
        <topology evidence="1">Multi-pass membrane protein</topology>
    </subcellularLocation>
</comment>
<evidence type="ECO:0000256" key="5">
    <source>
        <dbReference type="ARBA" id="ARBA00023136"/>
    </source>
</evidence>
<proteinExistence type="inferred from homology"/>
<keyword evidence="5 7" id="KW-0472">Membrane</keyword>
<dbReference type="KEGG" id="xau:Xaut_4899"/>
<dbReference type="EMBL" id="CP000782">
    <property type="protein sequence ID" value="ABS70106.1"/>
    <property type="molecule type" value="Genomic_DNA"/>
</dbReference>
<evidence type="ECO:0000256" key="6">
    <source>
        <dbReference type="SAM" id="MobiDB-lite"/>
    </source>
</evidence>
<organism evidence="8 9">
    <name type="scientific">Xanthobacter autotrophicus (strain ATCC BAA-1158 / Py2)</name>
    <dbReference type="NCBI Taxonomy" id="78245"/>
    <lineage>
        <taxon>Bacteria</taxon>
        <taxon>Pseudomonadati</taxon>
        <taxon>Pseudomonadota</taxon>
        <taxon>Alphaproteobacteria</taxon>
        <taxon>Hyphomicrobiales</taxon>
        <taxon>Xanthobacteraceae</taxon>
        <taxon>Xanthobacter</taxon>
    </lineage>
</organism>
<comment type="similarity">
    <text evidence="2">Belongs to the autoinducer-2 exporter (AI-2E) (TC 2.A.86) family.</text>
</comment>
<keyword evidence="8" id="KW-0614">Plasmid</keyword>
<dbReference type="Proteomes" id="UP000002417">
    <property type="component" value="Plasmid pXAUT01"/>
</dbReference>